<feature type="region of interest" description="Disordered" evidence="1">
    <location>
        <begin position="1"/>
        <end position="30"/>
    </location>
</feature>
<dbReference type="Proteomes" id="UP001231915">
    <property type="component" value="Unassembled WGS sequence"/>
</dbReference>
<name>A0ABT7EQ45_9GAMM</name>
<evidence type="ECO:0000256" key="1">
    <source>
        <dbReference type="SAM" id="MobiDB-lite"/>
    </source>
</evidence>
<evidence type="ECO:0000313" key="2">
    <source>
        <dbReference type="EMBL" id="MDK2597118.1"/>
    </source>
</evidence>
<evidence type="ECO:0000313" key="3">
    <source>
        <dbReference type="Proteomes" id="UP001231915"/>
    </source>
</evidence>
<accession>A0ABT7EQ45</accession>
<dbReference type="EMBL" id="JASJUT010000009">
    <property type="protein sequence ID" value="MDK2597118.1"/>
    <property type="molecule type" value="Genomic_DNA"/>
</dbReference>
<keyword evidence="3" id="KW-1185">Reference proteome</keyword>
<sequence length="77" mass="8833">MQTLSATSDHKHQSTDNQVEPPSDDRKIKGSQYRFTLTKLIMDKIDNAGIPSFSDIKQTLMNEQSESVREAYRFKPT</sequence>
<protein>
    <submittedName>
        <fullName evidence="2">Uncharacterized protein</fullName>
    </submittedName>
</protein>
<proteinExistence type="predicted"/>
<reference evidence="2 3" key="1">
    <citation type="submission" date="2023-05" db="EMBL/GenBank/DDBJ databases">
        <title>Pseudoalteromonas ardens sp. nov., Pseudoalteromonas obscura sp. nov., and Pseudoalteromonas umbrosa sp. nov., isolated from the coral Montipora capitata.</title>
        <authorList>
            <person name="Thomas E.M."/>
            <person name="Smith E.M."/>
            <person name="Papke E."/>
            <person name="Shlafstein M.D."/>
            <person name="Oline D.K."/>
            <person name="Videau P."/>
            <person name="Saw J.H."/>
            <person name="Strangman W.K."/>
            <person name="Ushijima B."/>
        </authorList>
    </citation>
    <scope>NUCLEOTIDE SEQUENCE [LARGE SCALE GENOMIC DNA]</scope>
    <source>
        <strain evidence="2 3">P94</strain>
    </source>
</reference>
<organism evidence="2 3">
    <name type="scientific">Pseudoalteromonas obscura</name>
    <dbReference type="NCBI Taxonomy" id="3048491"/>
    <lineage>
        <taxon>Bacteria</taxon>
        <taxon>Pseudomonadati</taxon>
        <taxon>Pseudomonadota</taxon>
        <taxon>Gammaproteobacteria</taxon>
        <taxon>Alteromonadales</taxon>
        <taxon>Pseudoalteromonadaceae</taxon>
        <taxon>Pseudoalteromonas</taxon>
    </lineage>
</organism>
<comment type="caution">
    <text evidence="2">The sequence shown here is derived from an EMBL/GenBank/DDBJ whole genome shotgun (WGS) entry which is preliminary data.</text>
</comment>
<dbReference type="RefSeq" id="WP_284138128.1">
    <property type="nucleotide sequence ID" value="NZ_JASJUT010000009.1"/>
</dbReference>
<gene>
    <name evidence="2" type="ORF">QNM18_18870</name>
</gene>